<keyword evidence="3" id="KW-1185">Reference proteome</keyword>
<evidence type="ECO:0000259" key="1">
    <source>
        <dbReference type="Pfam" id="PF00975"/>
    </source>
</evidence>
<accession>A0A2V4N2D4</accession>
<evidence type="ECO:0000313" key="3">
    <source>
        <dbReference type="Proteomes" id="UP000248039"/>
    </source>
</evidence>
<dbReference type="Proteomes" id="UP000248039">
    <property type="component" value="Unassembled WGS sequence"/>
</dbReference>
<dbReference type="RefSeq" id="WP_110670458.1">
    <property type="nucleotide sequence ID" value="NZ_PYBW01000053.1"/>
</dbReference>
<name>A0A2V4N2D4_9ACTN</name>
<dbReference type="Gene3D" id="3.40.50.1820">
    <property type="entry name" value="alpha/beta hydrolase"/>
    <property type="match status" value="1"/>
</dbReference>
<dbReference type="SUPFAM" id="SSF53474">
    <property type="entry name" value="alpha/beta-Hydrolases"/>
    <property type="match status" value="1"/>
</dbReference>
<gene>
    <name evidence="2" type="ORF">C7C46_16775</name>
</gene>
<dbReference type="InterPro" id="IPR029058">
    <property type="entry name" value="AB_hydrolase_fold"/>
</dbReference>
<dbReference type="InterPro" id="IPR001031">
    <property type="entry name" value="Thioesterase"/>
</dbReference>
<protein>
    <submittedName>
        <fullName evidence="2">Thioesterase</fullName>
    </submittedName>
</protein>
<evidence type="ECO:0000313" key="2">
    <source>
        <dbReference type="EMBL" id="PYC77996.1"/>
    </source>
</evidence>
<dbReference type="OrthoDB" id="2472181at2"/>
<feature type="domain" description="Thioesterase" evidence="1">
    <location>
        <begin position="30"/>
        <end position="276"/>
    </location>
</feature>
<dbReference type="Pfam" id="PF00975">
    <property type="entry name" value="Thioesterase"/>
    <property type="match status" value="1"/>
</dbReference>
<dbReference type="EMBL" id="PYBW01000053">
    <property type="protein sequence ID" value="PYC77996.1"/>
    <property type="molecule type" value="Genomic_DNA"/>
</dbReference>
<proteinExistence type="predicted"/>
<comment type="caution">
    <text evidence="2">The sequence shown here is derived from an EMBL/GenBank/DDBJ whole genome shotgun (WGS) entry which is preliminary data.</text>
</comment>
<dbReference type="AlphaFoldDB" id="A0A2V4N2D4"/>
<organism evidence="2 3">
    <name type="scientific">Streptomyces tateyamensis</name>
    <dbReference type="NCBI Taxonomy" id="565073"/>
    <lineage>
        <taxon>Bacteria</taxon>
        <taxon>Bacillati</taxon>
        <taxon>Actinomycetota</taxon>
        <taxon>Actinomycetes</taxon>
        <taxon>Kitasatosporales</taxon>
        <taxon>Streptomycetaceae</taxon>
        <taxon>Streptomyces</taxon>
    </lineage>
</organism>
<sequence>MRPRPEQGGRPQPGPVHRLRAAQPGHGTVHLVHPGALAAEVHRNLADALPDGDGLTVLDLSGLPAYFEAALTGGRADTTVQALAERLVAELELAPGDTLVGWSFGGVVAQAMVELLPADRRPRELVLLDSIAPTEGYQQPDEALDAPLLLGWFGMYLGAKRGRPVPLDPARLAGCGTEDGLLLVLDAAVAAGALLPDTSLPGLRKLYETYVDGLLRNNRLTAPYRPVPASVPLVLVTAERSLLPGDRTLGWQPLARHGLTVHSCPGDHYTMLTRPDAAALIAELVRPDRRPQR</sequence>
<reference evidence="2 3" key="1">
    <citation type="submission" date="2018-03" db="EMBL/GenBank/DDBJ databases">
        <title>Bioinformatic expansion and discovery of thiopeptide antibiotics.</title>
        <authorList>
            <person name="Schwalen C.J."/>
            <person name="Hudson G.A."/>
            <person name="Mitchell D.A."/>
        </authorList>
    </citation>
    <scope>NUCLEOTIDE SEQUENCE [LARGE SCALE GENOMIC DNA]</scope>
    <source>
        <strain evidence="2 3">ATCC 21389</strain>
    </source>
</reference>